<evidence type="ECO:0000313" key="7">
    <source>
        <dbReference type="Proteomes" id="UP000199428"/>
    </source>
</evidence>
<evidence type="ECO:0000256" key="3">
    <source>
        <dbReference type="ARBA" id="ARBA00023125"/>
    </source>
</evidence>
<evidence type="ECO:0000256" key="2">
    <source>
        <dbReference type="ARBA" id="ARBA00023015"/>
    </source>
</evidence>
<dbReference type="PRINTS" id="PR00039">
    <property type="entry name" value="HTHLYSR"/>
</dbReference>
<dbReference type="PANTHER" id="PTHR30126:SF40">
    <property type="entry name" value="HTH-TYPE TRANSCRIPTIONAL REGULATOR GLTR"/>
    <property type="match status" value="1"/>
</dbReference>
<dbReference type="FunFam" id="1.10.10.10:FF:000001">
    <property type="entry name" value="LysR family transcriptional regulator"/>
    <property type="match status" value="1"/>
</dbReference>
<proteinExistence type="inferred from homology"/>
<evidence type="ECO:0000259" key="5">
    <source>
        <dbReference type="PROSITE" id="PS50931"/>
    </source>
</evidence>
<evidence type="ECO:0000256" key="4">
    <source>
        <dbReference type="ARBA" id="ARBA00023163"/>
    </source>
</evidence>
<dbReference type="InterPro" id="IPR000847">
    <property type="entry name" value="LysR_HTH_N"/>
</dbReference>
<dbReference type="PROSITE" id="PS50931">
    <property type="entry name" value="HTH_LYSR"/>
    <property type="match status" value="1"/>
</dbReference>
<name>A0A1G5RU35_PSEXY</name>
<protein>
    <submittedName>
        <fullName evidence="6">DNA-binding transcriptional regulator, LysR family</fullName>
    </submittedName>
</protein>
<dbReference type="InterPro" id="IPR036390">
    <property type="entry name" value="WH_DNA-bd_sf"/>
</dbReference>
<dbReference type="Gene3D" id="1.10.10.10">
    <property type="entry name" value="Winged helix-like DNA-binding domain superfamily/Winged helix DNA-binding domain"/>
    <property type="match status" value="1"/>
</dbReference>
<sequence length="300" mass="34630">MEIKQLKYFVVSADVGSFSEAAKILFTTQSSVSKVILSLEKELEYPLFKRVSKGIALTEKGRAFYQKASHLVMDFDRLETESTNAQKNVVRIGMNHSSWLSNCFSEFYEQHKKDDLCFYVHADSTPSLIERVRLSDDELSFIYVFPDSKSQVEYLIKKYNLRFVTLKTMNGMVYFEPEDKAYSKKKHAKVLSGLKFIQSENDAYLRYGKWQTADGDDIDISKDISVITNSDYVMHNMLEKNHLANLSAESFNNYESEYIPGIELFNEGGQIEFGYLINKEYTPGPVALEFLDYVRHAIEE</sequence>
<keyword evidence="2" id="KW-0805">Transcription regulation</keyword>
<dbReference type="InterPro" id="IPR036388">
    <property type="entry name" value="WH-like_DNA-bd_sf"/>
</dbReference>
<comment type="similarity">
    <text evidence="1">Belongs to the LysR transcriptional regulatory family.</text>
</comment>
<accession>A0A1G5RU35</accession>
<keyword evidence="4" id="KW-0804">Transcription</keyword>
<dbReference type="RefSeq" id="WP_090161529.1">
    <property type="nucleotide sequence ID" value="NZ_FMWK01000003.1"/>
</dbReference>
<reference evidence="6 7" key="1">
    <citation type="submission" date="2016-10" db="EMBL/GenBank/DDBJ databases">
        <authorList>
            <person name="de Groot N.N."/>
        </authorList>
    </citation>
    <scope>NUCLEOTIDE SEQUENCE [LARGE SCALE GENOMIC DNA]</scope>
    <source>
        <strain evidence="6 7">DSM 10317</strain>
    </source>
</reference>
<dbReference type="Proteomes" id="UP000199428">
    <property type="component" value="Unassembled WGS sequence"/>
</dbReference>
<evidence type="ECO:0000256" key="1">
    <source>
        <dbReference type="ARBA" id="ARBA00009437"/>
    </source>
</evidence>
<dbReference type="EMBL" id="FMWK01000003">
    <property type="protein sequence ID" value="SCZ77516.1"/>
    <property type="molecule type" value="Genomic_DNA"/>
</dbReference>
<dbReference type="PANTHER" id="PTHR30126">
    <property type="entry name" value="HTH-TYPE TRANSCRIPTIONAL REGULATOR"/>
    <property type="match status" value="1"/>
</dbReference>
<evidence type="ECO:0000313" key="6">
    <source>
        <dbReference type="EMBL" id="SCZ77516.1"/>
    </source>
</evidence>
<gene>
    <name evidence="6" type="ORF">SAMN02910350_00836</name>
</gene>
<feature type="domain" description="HTH lysR-type" evidence="5">
    <location>
        <begin position="1"/>
        <end position="58"/>
    </location>
</feature>
<dbReference type="Pfam" id="PF00126">
    <property type="entry name" value="HTH_1"/>
    <property type="match status" value="1"/>
</dbReference>
<dbReference type="GO" id="GO:0000976">
    <property type="term" value="F:transcription cis-regulatory region binding"/>
    <property type="evidence" value="ECO:0007669"/>
    <property type="project" value="TreeGrafter"/>
</dbReference>
<dbReference type="AlphaFoldDB" id="A0A1G5RU35"/>
<keyword evidence="3 6" id="KW-0238">DNA-binding</keyword>
<dbReference type="SUPFAM" id="SSF46785">
    <property type="entry name" value="Winged helix' DNA-binding domain"/>
    <property type="match status" value="1"/>
</dbReference>
<dbReference type="GO" id="GO:0003700">
    <property type="term" value="F:DNA-binding transcription factor activity"/>
    <property type="evidence" value="ECO:0007669"/>
    <property type="project" value="InterPro"/>
</dbReference>
<organism evidence="6 7">
    <name type="scientific">Pseudobutyrivibrio xylanivorans</name>
    <dbReference type="NCBI Taxonomy" id="185007"/>
    <lineage>
        <taxon>Bacteria</taxon>
        <taxon>Bacillati</taxon>
        <taxon>Bacillota</taxon>
        <taxon>Clostridia</taxon>
        <taxon>Lachnospirales</taxon>
        <taxon>Lachnospiraceae</taxon>
        <taxon>Pseudobutyrivibrio</taxon>
    </lineage>
</organism>